<dbReference type="GO" id="GO:0090529">
    <property type="term" value="P:cell septum assembly"/>
    <property type="evidence" value="ECO:0007669"/>
    <property type="project" value="InterPro"/>
</dbReference>
<dbReference type="InterPro" id="IPR007561">
    <property type="entry name" value="Cell_div_SepF/SepF-rel"/>
</dbReference>
<sequence length="106" mass="11628">MSTSERENKKTQKKAYLKAMPLRTLADVEVIKHELSLGNILILKITPLARKSIEDVKKAVNELSGFTQSIGGDIASLGEERVVIVPNSIKIWRQETGVSKKAPTAA</sequence>
<name>X1TLA3_9ZZZZ</name>
<accession>X1TLA3</accession>
<dbReference type="AlphaFoldDB" id="X1TLA3"/>
<evidence type="ECO:0008006" key="2">
    <source>
        <dbReference type="Google" id="ProtNLM"/>
    </source>
</evidence>
<comment type="caution">
    <text evidence="1">The sequence shown here is derived from an EMBL/GenBank/DDBJ whole genome shotgun (WGS) entry which is preliminary data.</text>
</comment>
<organism evidence="1">
    <name type="scientific">marine sediment metagenome</name>
    <dbReference type="NCBI Taxonomy" id="412755"/>
    <lineage>
        <taxon>unclassified sequences</taxon>
        <taxon>metagenomes</taxon>
        <taxon>ecological metagenomes</taxon>
    </lineage>
</organism>
<dbReference type="Pfam" id="PF04472">
    <property type="entry name" value="SepF"/>
    <property type="match status" value="1"/>
</dbReference>
<reference evidence="1" key="1">
    <citation type="journal article" date="2014" name="Front. Microbiol.">
        <title>High frequency of phylogenetically diverse reductive dehalogenase-homologous genes in deep subseafloor sedimentary metagenomes.</title>
        <authorList>
            <person name="Kawai M."/>
            <person name="Futagami T."/>
            <person name="Toyoda A."/>
            <person name="Takaki Y."/>
            <person name="Nishi S."/>
            <person name="Hori S."/>
            <person name="Arai W."/>
            <person name="Tsubouchi T."/>
            <person name="Morono Y."/>
            <person name="Uchiyama I."/>
            <person name="Ito T."/>
            <person name="Fujiyama A."/>
            <person name="Inagaki F."/>
            <person name="Takami H."/>
        </authorList>
    </citation>
    <scope>NUCLEOTIDE SEQUENCE</scope>
    <source>
        <strain evidence="1">Expedition CK06-06</strain>
    </source>
</reference>
<protein>
    <recommendedName>
        <fullName evidence="2">Cell division protein SepF</fullName>
    </recommendedName>
</protein>
<dbReference type="EMBL" id="BARW01024009">
    <property type="protein sequence ID" value="GAI88355.1"/>
    <property type="molecule type" value="Genomic_DNA"/>
</dbReference>
<dbReference type="Gene3D" id="3.30.110.150">
    <property type="entry name" value="SepF-like protein"/>
    <property type="match status" value="1"/>
</dbReference>
<evidence type="ECO:0000313" key="1">
    <source>
        <dbReference type="EMBL" id="GAI88355.1"/>
    </source>
</evidence>
<gene>
    <name evidence="1" type="ORF">S12H4_39682</name>
</gene>
<dbReference type="InterPro" id="IPR038594">
    <property type="entry name" value="SepF-like_sf"/>
</dbReference>
<proteinExistence type="predicted"/>